<gene>
    <name evidence="8" type="primary">LOC111101070</name>
</gene>
<feature type="region of interest" description="Disordered" evidence="5">
    <location>
        <begin position="1"/>
        <end position="20"/>
    </location>
</feature>
<evidence type="ECO:0000256" key="3">
    <source>
        <dbReference type="ARBA" id="ARBA00022833"/>
    </source>
</evidence>
<accession>A0A8B8AEX1</accession>
<sequence>MADETRAGTSTDRNNNTSLERQIYSFPGKTKSKVWDYFGFYKVKDGPASKHTLDMSQAICRKCGKKYANKGNTTNFRYHIETEHELGIPEKKGESKSKQTGQTSMDPFINNPTSGKISSQRQEQIDDALCKFIAGKVIPVSYVIVVDVPTLKLNLPLFWFLFRFTLKEKVNMDSFYLFEFRLFFD</sequence>
<dbReference type="OrthoDB" id="6142600at2759"/>
<protein>
    <submittedName>
        <fullName evidence="8">Zinc finger BED domain-containing protein 1-like</fullName>
    </submittedName>
</protein>
<keyword evidence="7" id="KW-1185">Reference proteome</keyword>
<organism evidence="7 8">
    <name type="scientific">Crassostrea virginica</name>
    <name type="common">Eastern oyster</name>
    <dbReference type="NCBI Taxonomy" id="6565"/>
    <lineage>
        <taxon>Eukaryota</taxon>
        <taxon>Metazoa</taxon>
        <taxon>Spiralia</taxon>
        <taxon>Lophotrochozoa</taxon>
        <taxon>Mollusca</taxon>
        <taxon>Bivalvia</taxon>
        <taxon>Autobranchia</taxon>
        <taxon>Pteriomorphia</taxon>
        <taxon>Ostreida</taxon>
        <taxon>Ostreoidea</taxon>
        <taxon>Ostreidae</taxon>
        <taxon>Crassostrea</taxon>
    </lineage>
</organism>
<dbReference type="InterPro" id="IPR003656">
    <property type="entry name" value="Znf_BED"/>
</dbReference>
<dbReference type="Pfam" id="PF02892">
    <property type="entry name" value="zf-BED"/>
    <property type="match status" value="1"/>
</dbReference>
<evidence type="ECO:0000313" key="7">
    <source>
        <dbReference type="Proteomes" id="UP000694844"/>
    </source>
</evidence>
<dbReference type="GO" id="GO:0008270">
    <property type="term" value="F:zinc ion binding"/>
    <property type="evidence" value="ECO:0007669"/>
    <property type="project" value="UniProtKB-KW"/>
</dbReference>
<evidence type="ECO:0000256" key="5">
    <source>
        <dbReference type="SAM" id="MobiDB-lite"/>
    </source>
</evidence>
<dbReference type="InterPro" id="IPR036236">
    <property type="entry name" value="Znf_C2H2_sf"/>
</dbReference>
<keyword evidence="2 4" id="KW-0863">Zinc-finger</keyword>
<feature type="domain" description="BED-type" evidence="6">
    <location>
        <begin position="29"/>
        <end position="91"/>
    </location>
</feature>
<feature type="compositionally biased region" description="Polar residues" evidence="5">
    <location>
        <begin position="7"/>
        <end position="20"/>
    </location>
</feature>
<dbReference type="AlphaFoldDB" id="A0A8B8AEX1"/>
<dbReference type="SMART" id="SM00614">
    <property type="entry name" value="ZnF_BED"/>
    <property type="match status" value="1"/>
</dbReference>
<name>A0A8B8AEX1_CRAVI</name>
<keyword evidence="1" id="KW-0479">Metal-binding</keyword>
<feature type="region of interest" description="Disordered" evidence="5">
    <location>
        <begin position="87"/>
        <end position="117"/>
    </location>
</feature>
<evidence type="ECO:0000256" key="4">
    <source>
        <dbReference type="PROSITE-ProRule" id="PRU00027"/>
    </source>
</evidence>
<dbReference type="SUPFAM" id="SSF57667">
    <property type="entry name" value="beta-beta-alpha zinc fingers"/>
    <property type="match status" value="1"/>
</dbReference>
<dbReference type="GeneID" id="111101070"/>
<keyword evidence="3" id="KW-0862">Zinc</keyword>
<evidence type="ECO:0000313" key="8">
    <source>
        <dbReference type="RefSeq" id="XP_022289058.1"/>
    </source>
</evidence>
<evidence type="ECO:0000256" key="2">
    <source>
        <dbReference type="ARBA" id="ARBA00022771"/>
    </source>
</evidence>
<reference evidence="8" key="1">
    <citation type="submission" date="2025-08" db="UniProtKB">
        <authorList>
            <consortium name="RefSeq"/>
        </authorList>
    </citation>
    <scope>IDENTIFICATION</scope>
    <source>
        <tissue evidence="8">Whole sample</tissue>
    </source>
</reference>
<feature type="compositionally biased region" description="Basic and acidic residues" evidence="5">
    <location>
        <begin position="87"/>
        <end position="97"/>
    </location>
</feature>
<feature type="compositionally biased region" description="Polar residues" evidence="5">
    <location>
        <begin position="98"/>
        <end position="117"/>
    </location>
</feature>
<evidence type="ECO:0000256" key="1">
    <source>
        <dbReference type="ARBA" id="ARBA00022723"/>
    </source>
</evidence>
<dbReference type="GO" id="GO:0003677">
    <property type="term" value="F:DNA binding"/>
    <property type="evidence" value="ECO:0007669"/>
    <property type="project" value="InterPro"/>
</dbReference>
<dbReference type="KEGG" id="cvn:111101070"/>
<dbReference type="Proteomes" id="UP000694844">
    <property type="component" value="Chromosome 6"/>
</dbReference>
<dbReference type="PROSITE" id="PS50808">
    <property type="entry name" value="ZF_BED"/>
    <property type="match status" value="1"/>
</dbReference>
<evidence type="ECO:0000259" key="6">
    <source>
        <dbReference type="PROSITE" id="PS50808"/>
    </source>
</evidence>
<dbReference type="RefSeq" id="XP_022289058.1">
    <property type="nucleotide sequence ID" value="XM_022433350.1"/>
</dbReference>
<proteinExistence type="predicted"/>